<name>A0ABS8TMM7_DATST</name>
<comment type="caution">
    <text evidence="2">The sequence shown here is derived from an EMBL/GenBank/DDBJ whole genome shotgun (WGS) entry which is preliminary data.</text>
</comment>
<organism evidence="2 3">
    <name type="scientific">Datura stramonium</name>
    <name type="common">Jimsonweed</name>
    <name type="synonym">Common thornapple</name>
    <dbReference type="NCBI Taxonomy" id="4076"/>
    <lineage>
        <taxon>Eukaryota</taxon>
        <taxon>Viridiplantae</taxon>
        <taxon>Streptophyta</taxon>
        <taxon>Embryophyta</taxon>
        <taxon>Tracheophyta</taxon>
        <taxon>Spermatophyta</taxon>
        <taxon>Magnoliopsida</taxon>
        <taxon>eudicotyledons</taxon>
        <taxon>Gunneridae</taxon>
        <taxon>Pentapetalae</taxon>
        <taxon>asterids</taxon>
        <taxon>lamiids</taxon>
        <taxon>Solanales</taxon>
        <taxon>Solanaceae</taxon>
        <taxon>Solanoideae</taxon>
        <taxon>Datureae</taxon>
        <taxon>Datura</taxon>
    </lineage>
</organism>
<feature type="region of interest" description="Disordered" evidence="1">
    <location>
        <begin position="60"/>
        <end position="82"/>
    </location>
</feature>
<evidence type="ECO:0000313" key="2">
    <source>
        <dbReference type="EMBL" id="MCD7472161.1"/>
    </source>
</evidence>
<dbReference type="EMBL" id="JACEIK010001787">
    <property type="protein sequence ID" value="MCD7472161.1"/>
    <property type="molecule type" value="Genomic_DNA"/>
</dbReference>
<protein>
    <submittedName>
        <fullName evidence="2">Uncharacterized protein</fullName>
    </submittedName>
</protein>
<accession>A0ABS8TMM7</accession>
<evidence type="ECO:0000256" key="1">
    <source>
        <dbReference type="SAM" id="MobiDB-lite"/>
    </source>
</evidence>
<gene>
    <name evidence="2" type="ORF">HAX54_013166</name>
</gene>
<proteinExistence type="predicted"/>
<dbReference type="Proteomes" id="UP000823775">
    <property type="component" value="Unassembled WGS sequence"/>
</dbReference>
<keyword evidence="3" id="KW-1185">Reference proteome</keyword>
<reference evidence="2 3" key="1">
    <citation type="journal article" date="2021" name="BMC Genomics">
        <title>Datura genome reveals duplications of psychoactive alkaloid biosynthetic genes and high mutation rate following tissue culture.</title>
        <authorList>
            <person name="Rajewski A."/>
            <person name="Carter-House D."/>
            <person name="Stajich J."/>
            <person name="Litt A."/>
        </authorList>
    </citation>
    <scope>NUCLEOTIDE SEQUENCE [LARGE SCALE GENOMIC DNA]</scope>
    <source>
        <strain evidence="2">AR-01</strain>
    </source>
</reference>
<feature type="region of interest" description="Disordered" evidence="1">
    <location>
        <begin position="123"/>
        <end position="150"/>
    </location>
</feature>
<sequence>MISIRQPQWAISRGLIHHLDLTFEARMWLDLDACPLFRPLDRTVWADSVITLASKTDKDAPAMKRAKCTENRTPPPPSASSYTSTVQLDIATVPTPTPPDLLNVAQKAQSEVCTLRKKVAALSGPPSTSNQIQTYSSACTPRDTQESSGRLRTGGVAITSYNELNTLPDRWVVPGPGKP</sequence>
<feature type="compositionally biased region" description="Basic and acidic residues" evidence="1">
    <location>
        <begin position="60"/>
        <end position="70"/>
    </location>
</feature>
<evidence type="ECO:0000313" key="3">
    <source>
        <dbReference type="Proteomes" id="UP000823775"/>
    </source>
</evidence>
<feature type="non-terminal residue" evidence="2">
    <location>
        <position position="179"/>
    </location>
</feature>
<feature type="compositionally biased region" description="Polar residues" evidence="1">
    <location>
        <begin position="125"/>
        <end position="139"/>
    </location>
</feature>